<dbReference type="EMBL" id="JBHUFC010000003">
    <property type="protein sequence ID" value="MFD1788115.1"/>
    <property type="molecule type" value="Genomic_DNA"/>
</dbReference>
<dbReference type="RefSeq" id="WP_380940473.1">
    <property type="nucleotide sequence ID" value="NZ_JBHUFC010000003.1"/>
</dbReference>
<protein>
    <recommendedName>
        <fullName evidence="4">Glycosyltransferase RgtA/B/C/D-like domain-containing protein</fullName>
    </recommendedName>
</protein>
<feature type="transmembrane region" description="Helical" evidence="1">
    <location>
        <begin position="361"/>
        <end position="379"/>
    </location>
</feature>
<feature type="transmembrane region" description="Helical" evidence="1">
    <location>
        <begin position="199"/>
        <end position="218"/>
    </location>
</feature>
<sequence length="420" mass="45319">MTLLLAAGAALRLFYVSFTESRALGEAYNVAAALADGRGFADAYHAGQGATAHVTPITPGIAAAVYSIFGTGSVVSETILGCWSIGLALATYFLLYGAFGRLGVPAILRLGALAFLCLVPVYFWPETVDFRVWDGGLAACLTALLFNRMMATQEISVRQTWPLAVIAALLFFVNPVWGVAGYLCVTIYCLARVPLTRTFLVAAVAALALVAVVGPWAIRNAIVMDRPVLLRSNSGLELALAMHPAAVDTTDPGGTFMKRLREIHPTMGSAPYRAMKAAGGEASYANELGRETWRWIGAHPAAAATLAVRHIRQAIFPDGWQFSALGGSERGGRLRAYLIRTLATLGVVGIALMLVSRRSSWIYPAILIVVPAMEMAFFQPVQRYTYLSYPLLVFAASGCVMMLIDLRRRRRYQVSSEGMV</sequence>
<dbReference type="Proteomes" id="UP001597283">
    <property type="component" value="Unassembled WGS sequence"/>
</dbReference>
<feature type="transmembrane region" description="Helical" evidence="1">
    <location>
        <begin position="386"/>
        <end position="404"/>
    </location>
</feature>
<feature type="transmembrane region" description="Helical" evidence="1">
    <location>
        <begin position="106"/>
        <end position="124"/>
    </location>
</feature>
<keyword evidence="3" id="KW-1185">Reference proteome</keyword>
<evidence type="ECO:0000313" key="2">
    <source>
        <dbReference type="EMBL" id="MFD1788115.1"/>
    </source>
</evidence>
<comment type="caution">
    <text evidence="2">The sequence shown here is derived from an EMBL/GenBank/DDBJ whole genome shotgun (WGS) entry which is preliminary data.</text>
</comment>
<accession>A0ABW4ND89</accession>
<evidence type="ECO:0008006" key="4">
    <source>
        <dbReference type="Google" id="ProtNLM"/>
    </source>
</evidence>
<gene>
    <name evidence="2" type="ORF">ACFSC3_11080</name>
</gene>
<keyword evidence="1" id="KW-0472">Membrane</keyword>
<feature type="transmembrane region" description="Helical" evidence="1">
    <location>
        <begin position="163"/>
        <end position="193"/>
    </location>
</feature>
<keyword evidence="1" id="KW-1133">Transmembrane helix</keyword>
<feature type="transmembrane region" description="Helical" evidence="1">
    <location>
        <begin position="337"/>
        <end position="355"/>
    </location>
</feature>
<proteinExistence type="predicted"/>
<evidence type="ECO:0000313" key="3">
    <source>
        <dbReference type="Proteomes" id="UP001597283"/>
    </source>
</evidence>
<evidence type="ECO:0000256" key="1">
    <source>
        <dbReference type="SAM" id="Phobius"/>
    </source>
</evidence>
<organism evidence="2 3">
    <name type="scientific">Sphingomonas floccifaciens</name>
    <dbReference type="NCBI Taxonomy" id="1844115"/>
    <lineage>
        <taxon>Bacteria</taxon>
        <taxon>Pseudomonadati</taxon>
        <taxon>Pseudomonadota</taxon>
        <taxon>Alphaproteobacteria</taxon>
        <taxon>Sphingomonadales</taxon>
        <taxon>Sphingomonadaceae</taxon>
        <taxon>Sphingomonas</taxon>
    </lineage>
</organism>
<name>A0ABW4ND89_9SPHN</name>
<keyword evidence="1" id="KW-0812">Transmembrane</keyword>
<reference evidence="3" key="1">
    <citation type="journal article" date="2019" name="Int. J. Syst. Evol. Microbiol.">
        <title>The Global Catalogue of Microorganisms (GCM) 10K type strain sequencing project: providing services to taxonomists for standard genome sequencing and annotation.</title>
        <authorList>
            <consortium name="The Broad Institute Genomics Platform"/>
            <consortium name="The Broad Institute Genome Sequencing Center for Infectious Disease"/>
            <person name="Wu L."/>
            <person name="Ma J."/>
        </authorList>
    </citation>
    <scope>NUCLEOTIDE SEQUENCE [LARGE SCALE GENOMIC DNA]</scope>
    <source>
        <strain evidence="3">Q85</strain>
    </source>
</reference>
<feature type="transmembrane region" description="Helical" evidence="1">
    <location>
        <begin position="78"/>
        <end position="99"/>
    </location>
</feature>